<organism evidence="1 2">
    <name type="scientific">Malus domestica</name>
    <name type="common">Apple</name>
    <name type="synonym">Pyrus malus</name>
    <dbReference type="NCBI Taxonomy" id="3750"/>
    <lineage>
        <taxon>Eukaryota</taxon>
        <taxon>Viridiplantae</taxon>
        <taxon>Streptophyta</taxon>
        <taxon>Embryophyta</taxon>
        <taxon>Tracheophyta</taxon>
        <taxon>Spermatophyta</taxon>
        <taxon>Magnoliopsida</taxon>
        <taxon>eudicotyledons</taxon>
        <taxon>Gunneridae</taxon>
        <taxon>Pentapetalae</taxon>
        <taxon>rosids</taxon>
        <taxon>fabids</taxon>
        <taxon>Rosales</taxon>
        <taxon>Rosaceae</taxon>
        <taxon>Amygdaloideae</taxon>
        <taxon>Maleae</taxon>
        <taxon>Malus</taxon>
    </lineage>
</organism>
<proteinExistence type="predicted"/>
<dbReference type="EMBL" id="RDQH01000129">
    <property type="protein sequence ID" value="RXI09893.1"/>
    <property type="molecule type" value="Genomic_DNA"/>
</dbReference>
<gene>
    <name evidence="1" type="ORF">DVH24_027486</name>
</gene>
<reference evidence="1 2" key="1">
    <citation type="submission" date="2018-10" db="EMBL/GenBank/DDBJ databases">
        <title>A high-quality apple genome assembly.</title>
        <authorList>
            <person name="Hu J."/>
        </authorList>
    </citation>
    <scope>NUCLEOTIDE SEQUENCE [LARGE SCALE GENOMIC DNA]</scope>
    <source>
        <strain evidence="2">cv. HFTH1</strain>
        <tissue evidence="1">Young leaf</tissue>
    </source>
</reference>
<evidence type="ECO:0000313" key="1">
    <source>
        <dbReference type="EMBL" id="RXI09893.1"/>
    </source>
</evidence>
<keyword evidence="2" id="KW-1185">Reference proteome</keyword>
<dbReference type="AlphaFoldDB" id="A0A498KY95"/>
<dbReference type="Proteomes" id="UP000290289">
    <property type="component" value="Unassembled WGS sequence"/>
</dbReference>
<evidence type="ECO:0000313" key="2">
    <source>
        <dbReference type="Proteomes" id="UP000290289"/>
    </source>
</evidence>
<accession>A0A498KY95</accession>
<protein>
    <submittedName>
        <fullName evidence="1">Uncharacterized protein</fullName>
    </submittedName>
</protein>
<comment type="caution">
    <text evidence="1">The sequence shown here is derived from an EMBL/GenBank/DDBJ whole genome shotgun (WGS) entry which is preliminary data.</text>
</comment>
<sequence length="67" mass="7008">MLARTEVAAAAAATNDKNSRRRGCGIVAVAVDLVDLIGGRDLSLEVELGVLVSHGSRYLKLQGLGLF</sequence>
<name>A0A498KY95_MALDO</name>